<dbReference type="InterPro" id="IPR000758">
    <property type="entry name" value="Enterovir_OMP"/>
</dbReference>
<dbReference type="InterPro" id="IPR036709">
    <property type="entry name" value="Autotransporte_beta_dom_sf"/>
</dbReference>
<feature type="chain" id="PRO_5046344520" evidence="2">
    <location>
        <begin position="21"/>
        <end position="205"/>
    </location>
</feature>
<keyword evidence="1 2" id="KW-0732">Signal</keyword>
<keyword evidence="5" id="KW-1185">Reference proteome</keyword>
<dbReference type="PROSITE" id="PS00695">
    <property type="entry name" value="ENT_VIR_OMP_2"/>
    <property type="match status" value="1"/>
</dbReference>
<dbReference type="EMBL" id="JACSPQ010000001">
    <property type="protein sequence ID" value="MBD8001435.1"/>
    <property type="molecule type" value="Genomic_DNA"/>
</dbReference>
<sequence length="205" mass="23292">MKKKVLILVLTVLSVFPVAAQNRWGVTGGLGWSFSCTDKADFDGARPGFYLGGLYDVKLSEQWYFQPQLLFTRTSHRISISDVKGFNDVYSLELPLQVGYNIPLCPFDLRVSGGVFANYKLFGVMKDVNVESDLTSGTSKVTEGKRDSYSIGGRDRFNGGVQLGVTLNHKHWFYGLDVKYSFLRRNQEYREPRRLLFRIGVGYKF</sequence>
<name>A0ABR8V9J3_9BACT</name>
<dbReference type="Pfam" id="PF13505">
    <property type="entry name" value="OMP_b-brl"/>
    <property type="match status" value="1"/>
</dbReference>
<organism evidence="4 5">
    <name type="scientific">Phocaeicola faecium</name>
    <dbReference type="NCBI Taxonomy" id="2762213"/>
    <lineage>
        <taxon>Bacteria</taxon>
        <taxon>Pseudomonadati</taxon>
        <taxon>Bacteroidota</taxon>
        <taxon>Bacteroidia</taxon>
        <taxon>Bacteroidales</taxon>
        <taxon>Bacteroidaceae</taxon>
        <taxon>Phocaeicola</taxon>
    </lineage>
</organism>
<gene>
    <name evidence="4" type="ORF">H9626_04285</name>
</gene>
<dbReference type="SUPFAM" id="SSF103515">
    <property type="entry name" value="Autotransporter"/>
    <property type="match status" value="1"/>
</dbReference>
<evidence type="ECO:0000259" key="3">
    <source>
        <dbReference type="Pfam" id="PF13505"/>
    </source>
</evidence>
<dbReference type="Proteomes" id="UP000616346">
    <property type="component" value="Unassembled WGS sequence"/>
</dbReference>
<proteinExistence type="predicted"/>
<feature type="signal peptide" evidence="2">
    <location>
        <begin position="1"/>
        <end position="20"/>
    </location>
</feature>
<protein>
    <submittedName>
        <fullName evidence="4">Porin family protein</fullName>
    </submittedName>
</protein>
<feature type="domain" description="Outer membrane protein beta-barrel" evidence="3">
    <location>
        <begin position="7"/>
        <end position="205"/>
    </location>
</feature>
<evidence type="ECO:0000256" key="2">
    <source>
        <dbReference type="SAM" id="SignalP"/>
    </source>
</evidence>
<reference evidence="4 5" key="1">
    <citation type="submission" date="2020-08" db="EMBL/GenBank/DDBJ databases">
        <title>A Genomic Blueprint of the Chicken Gut Microbiome.</title>
        <authorList>
            <person name="Gilroy R."/>
            <person name="Ravi A."/>
            <person name="Getino M."/>
            <person name="Pursley I."/>
            <person name="Horton D.L."/>
            <person name="Alikhan N.-F."/>
            <person name="Baker D."/>
            <person name="Gharbi K."/>
            <person name="Hall N."/>
            <person name="Watson M."/>
            <person name="Adriaenssens E.M."/>
            <person name="Foster-Nyarko E."/>
            <person name="Jarju S."/>
            <person name="Secka A."/>
            <person name="Antonio M."/>
            <person name="Oren A."/>
            <person name="Chaudhuri R."/>
            <person name="La Ragione R.M."/>
            <person name="Hildebrand F."/>
            <person name="Pallen M.J."/>
        </authorList>
    </citation>
    <scope>NUCLEOTIDE SEQUENCE [LARGE SCALE GENOMIC DNA]</scope>
    <source>
        <strain evidence="4 5">Sa1YUN3</strain>
    </source>
</reference>
<dbReference type="RefSeq" id="WP_191709670.1">
    <property type="nucleotide sequence ID" value="NZ_JACSPQ010000001.1"/>
</dbReference>
<comment type="caution">
    <text evidence="4">The sequence shown here is derived from an EMBL/GenBank/DDBJ whole genome shotgun (WGS) entry which is preliminary data.</text>
</comment>
<evidence type="ECO:0000256" key="1">
    <source>
        <dbReference type="ARBA" id="ARBA00022729"/>
    </source>
</evidence>
<accession>A0ABR8V9J3</accession>
<dbReference type="InterPro" id="IPR027385">
    <property type="entry name" value="Beta-barrel_OMP"/>
</dbReference>
<evidence type="ECO:0000313" key="4">
    <source>
        <dbReference type="EMBL" id="MBD8001435.1"/>
    </source>
</evidence>
<evidence type="ECO:0000313" key="5">
    <source>
        <dbReference type="Proteomes" id="UP000616346"/>
    </source>
</evidence>